<sequence precursor="true">MITRHRASVTRVALIVLVVLGLAGAGVLVRQNVFGPTTITADFTSATAIYPGDEVRVAGVKVGKITSIDPGGDHATLTLAIDHGVAIPADAKAIIMAQNLVSARYVALTPAYEDSGPTMADGSRIGLQNTAVPVEWDQVKDQLMRLASDLGPLQGASATSLSRFIDSAAAAMDGNGEKLHQALGQLAGVGRILAQGSGNIVDIIKNLQVFVSALRDSNTQIVQFQHRLASVTSVIDGSRTDLDAALTNLATAVGDVQRFIAGSRDQTVEQLQHLTNITQNLVDNRLKLENVLHVAPNAIANGYNIYNPDSGTAVGAFALSNFADPVSVVCSAIAAVKNATAAETSKLCAQYLGPALSLINFNYLPLPFNAYLRKAPSPDNLVYTDPNIAPGGQGGAPQPFSEPPAVSAYTGIGDVPPPAGWGAAPGPPGAYAPNRSVAANPSPALFPGAPIPPGVPTPAPAASPRSLQDMLLPAEAAPAPAAPAPGGTP</sequence>
<dbReference type="GO" id="GO:0005576">
    <property type="term" value="C:extracellular region"/>
    <property type="evidence" value="ECO:0007669"/>
    <property type="project" value="TreeGrafter"/>
</dbReference>
<feature type="region of interest" description="Disordered" evidence="1">
    <location>
        <begin position="383"/>
        <end position="489"/>
    </location>
</feature>
<dbReference type="NCBIfam" id="TIGR00996">
    <property type="entry name" value="Mtu_fam_mce"/>
    <property type="match status" value="1"/>
</dbReference>
<dbReference type="Pfam" id="PF11887">
    <property type="entry name" value="Mce4_CUP1"/>
    <property type="match status" value="1"/>
</dbReference>
<organism evidence="4 5">
    <name type="scientific">Mycolicibacterium chlorophenolicum</name>
    <dbReference type="NCBI Taxonomy" id="37916"/>
    <lineage>
        <taxon>Bacteria</taxon>
        <taxon>Bacillati</taxon>
        <taxon>Actinomycetota</taxon>
        <taxon>Actinomycetes</taxon>
        <taxon>Mycobacteriales</taxon>
        <taxon>Mycobacteriaceae</taxon>
        <taxon>Mycolicibacterium</taxon>
    </lineage>
</organism>
<proteinExistence type="predicted"/>
<evidence type="ECO:0000313" key="5">
    <source>
        <dbReference type="Proteomes" id="UP000036513"/>
    </source>
</evidence>
<accession>A0A0J6VQQ1</accession>
<dbReference type="EMBL" id="JYNL01000051">
    <property type="protein sequence ID" value="KMO71807.1"/>
    <property type="molecule type" value="Genomic_DNA"/>
</dbReference>
<feature type="compositionally biased region" description="Pro residues" evidence="1">
    <location>
        <begin position="449"/>
        <end position="461"/>
    </location>
</feature>
<feature type="domain" description="Mce/MlaD" evidence="2">
    <location>
        <begin position="36"/>
        <end position="110"/>
    </location>
</feature>
<dbReference type="InterPro" id="IPR005693">
    <property type="entry name" value="Mce"/>
</dbReference>
<feature type="domain" description="Mammalian cell entry C-terminal" evidence="3">
    <location>
        <begin position="117"/>
        <end position="298"/>
    </location>
</feature>
<dbReference type="InterPro" id="IPR003399">
    <property type="entry name" value="Mce/MlaD"/>
</dbReference>
<dbReference type="PANTHER" id="PTHR33371:SF4">
    <property type="entry name" value="INTERMEMBRANE PHOSPHOLIPID TRANSPORT SYSTEM BINDING PROTEIN MLAD"/>
    <property type="match status" value="1"/>
</dbReference>
<dbReference type="InterPro" id="IPR052336">
    <property type="entry name" value="MlaD_Phospholipid_Transporter"/>
</dbReference>
<dbReference type="AlphaFoldDB" id="A0A0J6VQQ1"/>
<feature type="compositionally biased region" description="Pro residues" evidence="1">
    <location>
        <begin position="480"/>
        <end position="489"/>
    </location>
</feature>
<dbReference type="STRING" id="37916.MCHLDSM_04399"/>
<dbReference type="Pfam" id="PF02470">
    <property type="entry name" value="MlaD"/>
    <property type="match status" value="1"/>
</dbReference>
<evidence type="ECO:0000259" key="2">
    <source>
        <dbReference type="Pfam" id="PF02470"/>
    </source>
</evidence>
<feature type="compositionally biased region" description="Pro residues" evidence="1">
    <location>
        <begin position="415"/>
        <end position="430"/>
    </location>
</feature>
<protein>
    <submittedName>
        <fullName evidence="4">Mce related protein</fullName>
    </submittedName>
</protein>
<keyword evidence="5" id="KW-1185">Reference proteome</keyword>
<evidence type="ECO:0000256" key="1">
    <source>
        <dbReference type="SAM" id="MobiDB-lite"/>
    </source>
</evidence>
<dbReference type="PANTHER" id="PTHR33371">
    <property type="entry name" value="INTERMEMBRANE PHOSPHOLIPID TRANSPORT SYSTEM BINDING PROTEIN MLAD-RELATED"/>
    <property type="match status" value="1"/>
</dbReference>
<comment type="caution">
    <text evidence="4">The sequence shown here is derived from an EMBL/GenBank/DDBJ whole genome shotgun (WGS) entry which is preliminary data.</text>
</comment>
<dbReference type="PATRIC" id="fig|37916.4.peg.4374"/>
<gene>
    <name evidence="4" type="ORF">MCHLDSM_04399</name>
</gene>
<evidence type="ECO:0000259" key="3">
    <source>
        <dbReference type="Pfam" id="PF11887"/>
    </source>
</evidence>
<evidence type="ECO:0000313" key="4">
    <source>
        <dbReference type="EMBL" id="KMO71807.1"/>
    </source>
</evidence>
<reference evidence="4 5" key="1">
    <citation type="journal article" date="2015" name="Genome Biol. Evol.">
        <title>Characterization of Three Mycobacterium spp. with Potential Use in Bioremediation by Genome Sequencing and Comparative Genomics.</title>
        <authorList>
            <person name="Das S."/>
            <person name="Pettersson B.M."/>
            <person name="Behra P.R."/>
            <person name="Ramesh M."/>
            <person name="Dasgupta S."/>
            <person name="Bhattacharya A."/>
            <person name="Kirsebom L.A."/>
        </authorList>
    </citation>
    <scope>NUCLEOTIDE SEQUENCE [LARGE SCALE GENOMIC DNA]</scope>
    <source>
        <strain evidence="4 5">DSM 43826</strain>
    </source>
</reference>
<name>A0A0J6VQQ1_9MYCO</name>
<dbReference type="Proteomes" id="UP000036513">
    <property type="component" value="Unassembled WGS sequence"/>
</dbReference>
<dbReference type="InterPro" id="IPR024516">
    <property type="entry name" value="Mce_C"/>
</dbReference>
<dbReference type="RefSeq" id="WP_048471726.1">
    <property type="nucleotide sequence ID" value="NZ_JYNL01000051.1"/>
</dbReference>